<evidence type="ECO:0000313" key="2">
    <source>
        <dbReference type="Proteomes" id="UP000010433"/>
    </source>
</evidence>
<sequence>MQKMMFWRVKPMLLHPEKHGFRAFQKSKKKIKTIQNAQITNNQCYT</sequence>
<proteinExistence type="predicted"/>
<organism evidence="1 2">
    <name type="scientific">Hoylesella saccharolytica F0055</name>
    <dbReference type="NCBI Taxonomy" id="1127699"/>
    <lineage>
        <taxon>Bacteria</taxon>
        <taxon>Pseudomonadati</taxon>
        <taxon>Bacteroidota</taxon>
        <taxon>Bacteroidia</taxon>
        <taxon>Bacteroidales</taxon>
        <taxon>Prevotellaceae</taxon>
        <taxon>Hoylesella</taxon>
    </lineage>
</organism>
<keyword evidence="2" id="KW-1185">Reference proteome</keyword>
<evidence type="ECO:0000313" key="1">
    <source>
        <dbReference type="EMBL" id="EKY01962.1"/>
    </source>
</evidence>
<accession>L1NFI3</accession>
<name>L1NFI3_9BACT</name>
<dbReference type="PATRIC" id="fig|1127699.3.peg.870"/>
<dbReference type="AlphaFoldDB" id="L1NFI3"/>
<comment type="caution">
    <text evidence="1">The sequence shown here is derived from an EMBL/GenBank/DDBJ whole genome shotgun (WGS) entry which is preliminary data.</text>
</comment>
<dbReference type="Proteomes" id="UP000010433">
    <property type="component" value="Unassembled WGS sequence"/>
</dbReference>
<dbReference type="HOGENOM" id="CLU_3187474_0_0_10"/>
<gene>
    <name evidence="1" type="ORF">HMPREF9151_00946</name>
</gene>
<dbReference type="EMBL" id="AMEP01000063">
    <property type="protein sequence ID" value="EKY01962.1"/>
    <property type="molecule type" value="Genomic_DNA"/>
</dbReference>
<reference evidence="1 2" key="1">
    <citation type="submission" date="2012-05" db="EMBL/GenBank/DDBJ databases">
        <authorList>
            <person name="Weinstock G."/>
            <person name="Sodergren E."/>
            <person name="Lobos E.A."/>
            <person name="Fulton L."/>
            <person name="Fulton R."/>
            <person name="Courtney L."/>
            <person name="Fronick C."/>
            <person name="O'Laughlin M."/>
            <person name="Godfrey J."/>
            <person name="Wilson R.M."/>
            <person name="Miner T."/>
            <person name="Farmer C."/>
            <person name="Delehaunty K."/>
            <person name="Cordes M."/>
            <person name="Minx P."/>
            <person name="Tomlinson C."/>
            <person name="Chen J."/>
            <person name="Wollam A."/>
            <person name="Pepin K.H."/>
            <person name="Bhonagiri V."/>
            <person name="Zhang X."/>
            <person name="Suruliraj S."/>
            <person name="Warren W."/>
            <person name="Mitreva M."/>
            <person name="Mardis E.R."/>
            <person name="Wilson R.K."/>
        </authorList>
    </citation>
    <scope>NUCLEOTIDE SEQUENCE [LARGE SCALE GENOMIC DNA]</scope>
    <source>
        <strain evidence="1 2">F0055</strain>
    </source>
</reference>
<protein>
    <submittedName>
        <fullName evidence="1">Uncharacterized protein</fullName>
    </submittedName>
</protein>